<dbReference type="Proteomes" id="UP001515480">
    <property type="component" value="Unassembled WGS sequence"/>
</dbReference>
<organism evidence="1 2">
    <name type="scientific">Prymnesium parvum</name>
    <name type="common">Toxic golden alga</name>
    <dbReference type="NCBI Taxonomy" id="97485"/>
    <lineage>
        <taxon>Eukaryota</taxon>
        <taxon>Haptista</taxon>
        <taxon>Haptophyta</taxon>
        <taxon>Prymnesiophyceae</taxon>
        <taxon>Prymnesiales</taxon>
        <taxon>Prymnesiaceae</taxon>
        <taxon>Prymnesium</taxon>
    </lineage>
</organism>
<evidence type="ECO:0008006" key="3">
    <source>
        <dbReference type="Google" id="ProtNLM"/>
    </source>
</evidence>
<name>A0AB34JV84_PRYPA</name>
<sequence>MQKKDALESKPQAACARKQASNCLRETLFIRSESLDYTHSPYTADLEYISPLFKLVRYILGCILSRARTQSSQLSLNIFFRLLSSTGFLTRLFDCPTLQVVRK</sequence>
<gene>
    <name evidence="1" type="ORF">AB1Y20_019708</name>
</gene>
<accession>A0AB34JV84</accession>
<dbReference type="EMBL" id="JBGBPQ010000004">
    <property type="protein sequence ID" value="KAL1524828.1"/>
    <property type="molecule type" value="Genomic_DNA"/>
</dbReference>
<evidence type="ECO:0000313" key="1">
    <source>
        <dbReference type="EMBL" id="KAL1524828.1"/>
    </source>
</evidence>
<evidence type="ECO:0000313" key="2">
    <source>
        <dbReference type="Proteomes" id="UP001515480"/>
    </source>
</evidence>
<reference evidence="1 2" key="1">
    <citation type="journal article" date="2024" name="Science">
        <title>Giant polyketide synthase enzymes in the biosynthesis of giant marine polyether toxins.</title>
        <authorList>
            <person name="Fallon T.R."/>
            <person name="Shende V.V."/>
            <person name="Wierzbicki I.H."/>
            <person name="Pendleton A.L."/>
            <person name="Watervoot N.F."/>
            <person name="Auber R.P."/>
            <person name="Gonzalez D.J."/>
            <person name="Wisecaver J.H."/>
            <person name="Moore B.S."/>
        </authorList>
    </citation>
    <scope>NUCLEOTIDE SEQUENCE [LARGE SCALE GENOMIC DNA]</scope>
    <source>
        <strain evidence="1 2">12B1</strain>
    </source>
</reference>
<proteinExistence type="predicted"/>
<dbReference type="AlphaFoldDB" id="A0AB34JV84"/>
<protein>
    <recommendedName>
        <fullName evidence="3">Peroxisomal membrane protein PEX16</fullName>
    </recommendedName>
</protein>
<comment type="caution">
    <text evidence="1">The sequence shown here is derived from an EMBL/GenBank/DDBJ whole genome shotgun (WGS) entry which is preliminary data.</text>
</comment>
<keyword evidence="2" id="KW-1185">Reference proteome</keyword>